<feature type="transmembrane region" description="Helical" evidence="1">
    <location>
        <begin position="313"/>
        <end position="331"/>
    </location>
</feature>
<accession>A0A934NGA9</accession>
<feature type="transmembrane region" description="Helical" evidence="1">
    <location>
        <begin position="107"/>
        <end position="127"/>
    </location>
</feature>
<feature type="transmembrane region" description="Helical" evidence="1">
    <location>
        <begin position="79"/>
        <end position="98"/>
    </location>
</feature>
<feature type="transmembrane region" description="Helical" evidence="1">
    <location>
        <begin position="285"/>
        <end position="307"/>
    </location>
</feature>
<organism evidence="2 3">
    <name type="scientific">Candidatus Amunia macphersoniae</name>
    <dbReference type="NCBI Taxonomy" id="3127014"/>
    <lineage>
        <taxon>Bacteria</taxon>
        <taxon>Bacillati</taxon>
        <taxon>Candidatus Dormiibacterota</taxon>
        <taxon>Candidatus Dormibacteria</taxon>
        <taxon>Candidatus Aeolococcales</taxon>
        <taxon>Candidatus Aeolococcaceae</taxon>
        <taxon>Candidatus Amunia</taxon>
    </lineage>
</organism>
<feature type="transmembrane region" description="Helical" evidence="1">
    <location>
        <begin position="254"/>
        <end position="273"/>
    </location>
</feature>
<sequence length="338" mass="34478">MAPLRPVRLWSPLIIIVGGAAAAVINVGNDNGALTLVGIGLALVAGGVASPRHRWMLPMGLPFLAVGCSVRAAGLVPFLQAHLTVTVFIALGASVMAADRLAAPGRAWAASLAVLAMAAGFIIVALGPPNSGVVIPGWTFGASLAVLGLVVGADAKLRLWPHPGISVAQTIVDETPSPRVTFARGALLFAGGVGASVVDGWGHNLYQVVAALGVAYLVPGVITRQRRWAESGLLLTALGAVIVSTDFLPATATYIYGLVFAAIAAAMLLLQGFSLGRIRGIGRSLIGVSAFLFVLSVLPNASPLAPIGRNIDAIIPLLPAASGLTLLVRAWRGATSER</sequence>
<protein>
    <submittedName>
        <fullName evidence="2">Uncharacterized protein</fullName>
    </submittedName>
</protein>
<feature type="transmembrane region" description="Helical" evidence="1">
    <location>
        <begin position="7"/>
        <end position="25"/>
    </location>
</feature>
<feature type="transmembrane region" description="Helical" evidence="1">
    <location>
        <begin position="31"/>
        <end position="48"/>
    </location>
</feature>
<name>A0A934NGA9_9BACT</name>
<gene>
    <name evidence="2" type="ORF">JF887_06650</name>
</gene>
<keyword evidence="1" id="KW-0812">Transmembrane</keyword>
<dbReference type="EMBL" id="JAEKNN010000029">
    <property type="protein sequence ID" value="MBJ7609096.1"/>
    <property type="molecule type" value="Genomic_DNA"/>
</dbReference>
<dbReference type="Proteomes" id="UP000614410">
    <property type="component" value="Unassembled WGS sequence"/>
</dbReference>
<comment type="caution">
    <text evidence="2">The sequence shown here is derived from an EMBL/GenBank/DDBJ whole genome shotgun (WGS) entry which is preliminary data.</text>
</comment>
<reference evidence="2 3" key="1">
    <citation type="submission" date="2020-10" db="EMBL/GenBank/DDBJ databases">
        <title>Ca. Dormibacterota MAGs.</title>
        <authorList>
            <person name="Montgomery K."/>
        </authorList>
    </citation>
    <scope>NUCLEOTIDE SEQUENCE [LARGE SCALE GENOMIC DNA]</scope>
    <source>
        <strain evidence="2">Mitchell_Peninsula_5</strain>
    </source>
</reference>
<dbReference type="AlphaFoldDB" id="A0A934NGA9"/>
<evidence type="ECO:0000256" key="1">
    <source>
        <dbReference type="SAM" id="Phobius"/>
    </source>
</evidence>
<evidence type="ECO:0000313" key="3">
    <source>
        <dbReference type="Proteomes" id="UP000614410"/>
    </source>
</evidence>
<feature type="transmembrane region" description="Helical" evidence="1">
    <location>
        <begin position="204"/>
        <end position="222"/>
    </location>
</feature>
<keyword evidence="1" id="KW-1133">Transmembrane helix</keyword>
<feature type="transmembrane region" description="Helical" evidence="1">
    <location>
        <begin position="229"/>
        <end position="248"/>
    </location>
</feature>
<proteinExistence type="predicted"/>
<feature type="transmembrane region" description="Helical" evidence="1">
    <location>
        <begin position="133"/>
        <end position="153"/>
    </location>
</feature>
<evidence type="ECO:0000313" key="2">
    <source>
        <dbReference type="EMBL" id="MBJ7609096.1"/>
    </source>
</evidence>
<keyword evidence="1" id="KW-0472">Membrane</keyword>